<dbReference type="Pfam" id="PF00210">
    <property type="entry name" value="Ferritin"/>
    <property type="match status" value="1"/>
</dbReference>
<dbReference type="PIRSF" id="PIRSF002560">
    <property type="entry name" value="Bacterioferritin"/>
    <property type="match status" value="1"/>
</dbReference>
<feature type="binding site" evidence="6">
    <location>
        <position position="130"/>
    </location>
    <ligand>
        <name>Fe cation</name>
        <dbReference type="ChEBI" id="CHEBI:24875"/>
        <label>2</label>
    </ligand>
</feature>
<dbReference type="Gene3D" id="1.20.1260.10">
    <property type="match status" value="1"/>
</dbReference>
<dbReference type="InterPro" id="IPR009078">
    <property type="entry name" value="Ferritin-like_SF"/>
</dbReference>
<dbReference type="InterPro" id="IPR009040">
    <property type="entry name" value="Ferritin-like_diiron"/>
</dbReference>
<dbReference type="GO" id="GO:0005829">
    <property type="term" value="C:cytosol"/>
    <property type="evidence" value="ECO:0007669"/>
    <property type="project" value="TreeGrafter"/>
</dbReference>
<comment type="catalytic activity">
    <reaction evidence="5">
        <text>4 Fe(2+) + O2 + 4 H(+) = 4 Fe(3+) + 2 H2O</text>
        <dbReference type="Rhea" id="RHEA:11148"/>
        <dbReference type="ChEBI" id="CHEBI:15377"/>
        <dbReference type="ChEBI" id="CHEBI:15378"/>
        <dbReference type="ChEBI" id="CHEBI:15379"/>
        <dbReference type="ChEBI" id="CHEBI:29033"/>
        <dbReference type="ChEBI" id="CHEBI:29034"/>
        <dbReference type="EC" id="1.16.3.1"/>
    </reaction>
</comment>
<dbReference type="GO" id="GO:0008199">
    <property type="term" value="F:ferric iron binding"/>
    <property type="evidence" value="ECO:0007669"/>
    <property type="project" value="InterPro"/>
</dbReference>
<dbReference type="GO" id="GO:0020037">
    <property type="term" value="F:heme binding"/>
    <property type="evidence" value="ECO:0007669"/>
    <property type="project" value="TreeGrafter"/>
</dbReference>
<dbReference type="Proteomes" id="UP000265800">
    <property type="component" value="Unassembled WGS sequence"/>
</dbReference>
<dbReference type="RefSeq" id="WP_119360892.1">
    <property type="nucleotide sequence ID" value="NZ_QWKZ01000095.1"/>
</dbReference>
<dbReference type="PRINTS" id="PR00601">
    <property type="entry name" value="BACFERRITIN"/>
</dbReference>
<dbReference type="InterPro" id="IPR008331">
    <property type="entry name" value="Ferritin_DPS_dom"/>
</dbReference>
<gene>
    <name evidence="9" type="primary">bfr</name>
    <name evidence="9" type="ORF">Mlute_02366</name>
</gene>
<dbReference type="InterPro" id="IPR002024">
    <property type="entry name" value="Bacterioferritin"/>
</dbReference>
<feature type="binding site" evidence="6">
    <location>
        <position position="127"/>
    </location>
    <ligand>
        <name>Fe cation</name>
        <dbReference type="ChEBI" id="CHEBI:24875"/>
        <label>1</label>
    </ligand>
</feature>
<proteinExistence type="inferred from homology"/>
<feature type="domain" description="Ferritin-like diiron" evidence="8">
    <location>
        <begin position="1"/>
        <end position="145"/>
    </location>
</feature>
<feature type="binding site" evidence="6">
    <location>
        <position position="51"/>
    </location>
    <ligand>
        <name>Fe cation</name>
        <dbReference type="ChEBI" id="CHEBI:24875"/>
        <label>2</label>
    </ligand>
</feature>
<comment type="similarity">
    <text evidence="5 7">Belongs to the bacterioferritin family.</text>
</comment>
<feature type="binding site" evidence="6">
    <location>
        <position position="94"/>
    </location>
    <ligand>
        <name>Fe cation</name>
        <dbReference type="ChEBI" id="CHEBI:24875"/>
        <label>2</label>
    </ligand>
</feature>
<reference evidence="9 10" key="1">
    <citation type="submission" date="2018-08" db="EMBL/GenBank/DDBJ databases">
        <title>Meiothermus luteus KCTC 52599 genome sequencing project.</title>
        <authorList>
            <person name="Da Costa M.S."/>
            <person name="Albuquerque L."/>
            <person name="Raposo P."/>
            <person name="Froufe H.J.C."/>
            <person name="Barroso C.S."/>
            <person name="Egas C."/>
        </authorList>
    </citation>
    <scope>NUCLEOTIDE SEQUENCE [LARGE SCALE GENOMIC DNA]</scope>
    <source>
        <strain evidence="9 10">KCTC 52599</strain>
    </source>
</reference>
<dbReference type="SUPFAM" id="SSF47240">
    <property type="entry name" value="Ferritin-like"/>
    <property type="match status" value="1"/>
</dbReference>
<dbReference type="GO" id="GO:0004322">
    <property type="term" value="F:ferroxidase activity"/>
    <property type="evidence" value="ECO:0007669"/>
    <property type="project" value="UniProtKB-EC"/>
</dbReference>
<keyword evidence="2 7" id="KW-0349">Heme</keyword>
<dbReference type="NCBIfam" id="TIGR00754">
    <property type="entry name" value="bfr"/>
    <property type="match status" value="1"/>
</dbReference>
<feature type="binding site" description="axial binding residue" evidence="6">
    <location>
        <position position="52"/>
    </location>
    <ligand>
        <name>heme b</name>
        <dbReference type="ChEBI" id="CHEBI:60344"/>
        <note>ligand shared between dimeric partners</note>
    </ligand>
    <ligandPart>
        <name>Fe</name>
        <dbReference type="ChEBI" id="CHEBI:18248"/>
    </ligandPart>
</feature>
<dbReference type="OrthoDB" id="9792238at2"/>
<keyword evidence="4 5" id="KW-0408">Iron</keyword>
<feature type="binding site" evidence="6">
    <location>
        <position position="127"/>
    </location>
    <ligand>
        <name>Fe cation</name>
        <dbReference type="ChEBI" id="CHEBI:24875"/>
        <label>2</label>
    </ligand>
</feature>
<comment type="function">
    <text evidence="5">Iron-storage protein, whose ferroxidase center binds Fe(2+), oxidizes it using dioxygen to Fe(3+), and participates in the subsequent Fe(3+) oxide mineral core formation within the central cavity of the BFR protein shell.</text>
</comment>
<dbReference type="GO" id="GO:0006826">
    <property type="term" value="P:iron ion transport"/>
    <property type="evidence" value="ECO:0007669"/>
    <property type="project" value="InterPro"/>
</dbReference>
<evidence type="ECO:0000256" key="1">
    <source>
        <dbReference type="ARBA" id="ARBA00022434"/>
    </source>
</evidence>
<dbReference type="PANTHER" id="PTHR30295:SF0">
    <property type="entry name" value="BACTERIOFERRITIN"/>
    <property type="match status" value="1"/>
</dbReference>
<keyword evidence="9" id="KW-0560">Oxidoreductase</keyword>
<dbReference type="InterPro" id="IPR012347">
    <property type="entry name" value="Ferritin-like"/>
</dbReference>
<evidence type="ECO:0000259" key="8">
    <source>
        <dbReference type="PROSITE" id="PS50905"/>
    </source>
</evidence>
<evidence type="ECO:0000256" key="3">
    <source>
        <dbReference type="ARBA" id="ARBA00022723"/>
    </source>
</evidence>
<dbReference type="PANTHER" id="PTHR30295">
    <property type="entry name" value="BACTERIOFERRITIN"/>
    <property type="match status" value="1"/>
</dbReference>
<feature type="binding site" evidence="6">
    <location>
        <position position="51"/>
    </location>
    <ligand>
        <name>Fe cation</name>
        <dbReference type="ChEBI" id="CHEBI:24875"/>
        <label>1</label>
    </ligand>
</feature>
<evidence type="ECO:0000256" key="2">
    <source>
        <dbReference type="ARBA" id="ARBA00022617"/>
    </source>
</evidence>
<dbReference type="EC" id="1.16.3.1" evidence="5"/>
<keyword evidence="10" id="KW-1185">Reference proteome</keyword>
<dbReference type="EMBL" id="QWKZ01000095">
    <property type="protein sequence ID" value="RIH82855.1"/>
    <property type="molecule type" value="Genomic_DNA"/>
</dbReference>
<dbReference type="AlphaFoldDB" id="A0A399EF03"/>
<evidence type="ECO:0000256" key="5">
    <source>
        <dbReference type="PIRNR" id="PIRNR002560"/>
    </source>
</evidence>
<dbReference type="PROSITE" id="PS50905">
    <property type="entry name" value="FERRITIN_LIKE"/>
    <property type="match status" value="1"/>
</dbReference>
<keyword evidence="1 5" id="KW-0409">Iron storage</keyword>
<protein>
    <recommendedName>
        <fullName evidence="5 7">Bacterioferritin</fullName>
        <ecNumber evidence="5">1.16.3.1</ecNumber>
    </recommendedName>
</protein>
<name>A0A399EF03_9DEIN</name>
<evidence type="ECO:0000256" key="6">
    <source>
        <dbReference type="PIRSR" id="PIRSR002560-1"/>
    </source>
</evidence>
<evidence type="ECO:0000256" key="7">
    <source>
        <dbReference type="RuleBase" id="RU000623"/>
    </source>
</evidence>
<sequence>MQGNPKVIEQLNHRLSEELAAIMQYMVHAEMCENWGYPKLAKHLEATARTEMRHAETLIKRILFLEGTPNVAKLGEVRIGANVPDIVLNDYDGELLGVRGYNQTMALAAEVGDNGTREILARILEQEEAHIDWLEAQRSLIEQMGLPNYLLAQAEE</sequence>
<dbReference type="PROSITE" id="PS00549">
    <property type="entry name" value="BACTERIOFERRITIN"/>
    <property type="match status" value="1"/>
</dbReference>
<evidence type="ECO:0000313" key="9">
    <source>
        <dbReference type="EMBL" id="RIH82855.1"/>
    </source>
</evidence>
<evidence type="ECO:0000313" key="10">
    <source>
        <dbReference type="Proteomes" id="UP000265800"/>
    </source>
</evidence>
<comment type="caution">
    <text evidence="9">The sequence shown here is derived from an EMBL/GenBank/DDBJ whole genome shotgun (WGS) entry which is preliminary data.</text>
</comment>
<feature type="binding site" evidence="6">
    <location>
        <position position="18"/>
    </location>
    <ligand>
        <name>Fe cation</name>
        <dbReference type="ChEBI" id="CHEBI:24875"/>
        <label>1</label>
    </ligand>
</feature>
<dbReference type="GO" id="GO:0006879">
    <property type="term" value="P:intracellular iron ion homeostasis"/>
    <property type="evidence" value="ECO:0007669"/>
    <property type="project" value="UniProtKB-KW"/>
</dbReference>
<organism evidence="9 10">
    <name type="scientific">Meiothermus luteus</name>
    <dbReference type="NCBI Taxonomy" id="2026184"/>
    <lineage>
        <taxon>Bacteria</taxon>
        <taxon>Thermotogati</taxon>
        <taxon>Deinococcota</taxon>
        <taxon>Deinococci</taxon>
        <taxon>Thermales</taxon>
        <taxon>Thermaceae</taxon>
        <taxon>Meiothermus</taxon>
    </lineage>
</organism>
<feature type="binding site" evidence="6">
    <location>
        <position position="54"/>
    </location>
    <ligand>
        <name>Fe cation</name>
        <dbReference type="ChEBI" id="CHEBI:24875"/>
        <label>1</label>
    </ligand>
</feature>
<dbReference type="CDD" id="cd00907">
    <property type="entry name" value="Bacterioferritin"/>
    <property type="match status" value="1"/>
</dbReference>
<evidence type="ECO:0000256" key="4">
    <source>
        <dbReference type="ARBA" id="ARBA00023004"/>
    </source>
</evidence>
<keyword evidence="3 5" id="KW-0479">Metal-binding</keyword>
<accession>A0A399EF03</accession>